<proteinExistence type="predicted"/>
<organism evidence="1 2">
    <name type="scientific">Ilex paraguariensis</name>
    <name type="common">yerba mate</name>
    <dbReference type="NCBI Taxonomy" id="185542"/>
    <lineage>
        <taxon>Eukaryota</taxon>
        <taxon>Viridiplantae</taxon>
        <taxon>Streptophyta</taxon>
        <taxon>Embryophyta</taxon>
        <taxon>Tracheophyta</taxon>
        <taxon>Spermatophyta</taxon>
        <taxon>Magnoliopsida</taxon>
        <taxon>eudicotyledons</taxon>
        <taxon>Gunneridae</taxon>
        <taxon>Pentapetalae</taxon>
        <taxon>asterids</taxon>
        <taxon>campanulids</taxon>
        <taxon>Aquifoliales</taxon>
        <taxon>Aquifoliaceae</taxon>
        <taxon>Ilex</taxon>
    </lineage>
</organism>
<dbReference type="EMBL" id="CAUOFW020010224">
    <property type="protein sequence ID" value="CAK9187979.1"/>
    <property type="molecule type" value="Genomic_DNA"/>
</dbReference>
<sequence length="94" mass="10315">MVKRTFPSHKNVIDEVHKPSSKFKGAGAGAVKVLSGFDFCFVIGVSRPCLDSVWAPKVAKEDNERAEQAVFHYKEPTLMSIADDDEDSTDSNSP</sequence>
<dbReference type="AlphaFoldDB" id="A0ABC8V404"/>
<dbReference type="Proteomes" id="UP001642360">
    <property type="component" value="Unassembled WGS sequence"/>
</dbReference>
<evidence type="ECO:0000313" key="2">
    <source>
        <dbReference type="Proteomes" id="UP001642360"/>
    </source>
</evidence>
<protein>
    <submittedName>
        <fullName evidence="1">Uncharacterized protein</fullName>
    </submittedName>
</protein>
<accession>A0ABC8V404</accession>
<gene>
    <name evidence="1" type="ORF">ILEXP_LOCUS58592</name>
</gene>
<reference evidence="1 2" key="1">
    <citation type="submission" date="2024-02" db="EMBL/GenBank/DDBJ databases">
        <authorList>
            <person name="Vignale AGUSTIN F."/>
            <person name="Sosa J E."/>
            <person name="Modenutti C."/>
        </authorList>
    </citation>
    <scope>NUCLEOTIDE SEQUENCE [LARGE SCALE GENOMIC DNA]</scope>
</reference>
<name>A0ABC8V404_9AQUA</name>
<evidence type="ECO:0000313" key="1">
    <source>
        <dbReference type="EMBL" id="CAK9187979.1"/>
    </source>
</evidence>
<keyword evidence="2" id="KW-1185">Reference proteome</keyword>
<comment type="caution">
    <text evidence="1">The sequence shown here is derived from an EMBL/GenBank/DDBJ whole genome shotgun (WGS) entry which is preliminary data.</text>
</comment>